<evidence type="ECO:0000256" key="2">
    <source>
        <dbReference type="ARBA" id="ARBA00022516"/>
    </source>
</evidence>
<keyword evidence="3" id="KW-0808">Transferase</keyword>
<dbReference type="InterPro" id="IPR010946">
    <property type="entry name" value="GGGP_synth"/>
</dbReference>
<accession>A0A7C4Y956</accession>
<dbReference type="PANTHER" id="PTHR21235">
    <property type="entry name" value="IMIDAZOLE GLYCEROL PHOSPHATE SYNTHASE SUBUNIT HISF/H IGP SYNTHASE SUBUNIT HISF/H"/>
    <property type="match status" value="1"/>
</dbReference>
<evidence type="ECO:0000256" key="5">
    <source>
        <dbReference type="ARBA" id="ARBA00022842"/>
    </source>
</evidence>
<evidence type="ECO:0000256" key="4">
    <source>
        <dbReference type="ARBA" id="ARBA00022723"/>
    </source>
</evidence>
<evidence type="ECO:0000256" key="9">
    <source>
        <dbReference type="ARBA" id="ARBA00047288"/>
    </source>
</evidence>
<comment type="caution">
    <text evidence="11">The sequence shown here is derived from an EMBL/GenBank/DDBJ whole genome shotgun (WGS) entry which is preliminary data.</text>
</comment>
<dbReference type="GO" id="GO:0000107">
    <property type="term" value="F:imidazoleglycerol-phosphate synthase activity"/>
    <property type="evidence" value="ECO:0007669"/>
    <property type="project" value="TreeGrafter"/>
</dbReference>
<dbReference type="NCBIfam" id="TIGR01768">
    <property type="entry name" value="GGGP-family"/>
    <property type="match status" value="1"/>
</dbReference>
<evidence type="ECO:0000256" key="1">
    <source>
        <dbReference type="ARBA" id="ARBA00012676"/>
    </source>
</evidence>
<dbReference type="EC" id="2.5.1.41" evidence="1 10"/>
<dbReference type="NCBIfam" id="NF003198">
    <property type="entry name" value="PRK04169.1-2"/>
    <property type="match status" value="1"/>
</dbReference>
<dbReference type="EMBL" id="DTHG01000019">
    <property type="protein sequence ID" value="HGW91224.1"/>
    <property type="molecule type" value="Genomic_DNA"/>
</dbReference>
<evidence type="ECO:0000256" key="7">
    <source>
        <dbReference type="ARBA" id="ARBA00023209"/>
    </source>
</evidence>
<dbReference type="InterPro" id="IPR050064">
    <property type="entry name" value="IGPS_HisA/HisF"/>
</dbReference>
<keyword evidence="5" id="KW-0460">Magnesium</keyword>
<dbReference type="AlphaFoldDB" id="A0A7C4Y956"/>
<dbReference type="NCBIfam" id="TIGR01769">
    <property type="entry name" value="GGGP"/>
    <property type="match status" value="1"/>
</dbReference>
<keyword evidence="7" id="KW-0594">Phospholipid biosynthesis</keyword>
<dbReference type="InterPro" id="IPR038597">
    <property type="entry name" value="GGGP/HepGP_synthase_sf"/>
</dbReference>
<dbReference type="GO" id="GO:0005737">
    <property type="term" value="C:cytoplasm"/>
    <property type="evidence" value="ECO:0007669"/>
    <property type="project" value="InterPro"/>
</dbReference>
<dbReference type="GO" id="GO:0047294">
    <property type="term" value="F:phosphoglycerol geranylgeranyltransferase activity"/>
    <property type="evidence" value="ECO:0007669"/>
    <property type="project" value="UniProtKB-UniRule"/>
</dbReference>
<sequence length="240" mass="26410">MIYNKFLKLYNSKKKGIAVLIDPDSENTKNLKKKIKMINESSVDFIFVGGSTLFLKELDTFLKKIKSLSEKPVIIFPGSALQVSRYCDAILFLSLISGRNPQFLIGEQVSSAMRIKKLGIEAIPTGYILIESGRTTSVEFISNTRAIPRDKHNIVLSHAVCGELLGFKSIYLDGGSGAIYPVPDDLIKKVKKEIKIPLIVGGGIRSIDEIKRKQDAGADIVVIGNILEKDMSLLKNLKGG</sequence>
<organism evidence="11">
    <name type="scientific">candidate division WOR-3 bacterium</name>
    <dbReference type="NCBI Taxonomy" id="2052148"/>
    <lineage>
        <taxon>Bacteria</taxon>
        <taxon>Bacteria division WOR-3</taxon>
    </lineage>
</organism>
<keyword evidence="8" id="KW-1208">Phospholipid metabolism</keyword>
<evidence type="ECO:0000313" key="11">
    <source>
        <dbReference type="EMBL" id="HGW91224.1"/>
    </source>
</evidence>
<evidence type="ECO:0000256" key="3">
    <source>
        <dbReference type="ARBA" id="ARBA00022679"/>
    </source>
</evidence>
<keyword evidence="2" id="KW-0444">Lipid biosynthesis</keyword>
<protein>
    <recommendedName>
        <fullName evidence="1 10">Phosphoglycerol geranylgeranyltransferase</fullName>
        <ecNumber evidence="1 10">2.5.1.41</ecNumber>
    </recommendedName>
</protein>
<dbReference type="PANTHER" id="PTHR21235:SF22">
    <property type="entry name" value="GERANYLGERANYLGLYCERYL PHOSPHATE SYNTHASE"/>
    <property type="match status" value="1"/>
</dbReference>
<evidence type="ECO:0000256" key="10">
    <source>
        <dbReference type="NCBIfam" id="TIGR01769"/>
    </source>
</evidence>
<evidence type="ECO:0000256" key="6">
    <source>
        <dbReference type="ARBA" id="ARBA00023098"/>
    </source>
</evidence>
<dbReference type="GO" id="GO:0006650">
    <property type="term" value="P:glycerophospholipid metabolic process"/>
    <property type="evidence" value="ECO:0007669"/>
    <property type="project" value="InterPro"/>
</dbReference>
<keyword evidence="4" id="KW-0479">Metal-binding</keyword>
<gene>
    <name evidence="11" type="ORF">ENV67_01615</name>
</gene>
<dbReference type="GO" id="GO:0008654">
    <property type="term" value="P:phospholipid biosynthetic process"/>
    <property type="evidence" value="ECO:0007669"/>
    <property type="project" value="UniProtKB-KW"/>
</dbReference>
<dbReference type="GO" id="GO:0000287">
    <property type="term" value="F:magnesium ion binding"/>
    <property type="evidence" value="ECO:0007669"/>
    <property type="project" value="InterPro"/>
</dbReference>
<evidence type="ECO:0000256" key="8">
    <source>
        <dbReference type="ARBA" id="ARBA00023264"/>
    </source>
</evidence>
<dbReference type="Gene3D" id="3.20.20.390">
    <property type="entry name" value="FMN-linked oxidoreductases"/>
    <property type="match status" value="1"/>
</dbReference>
<keyword evidence="6" id="KW-0443">Lipid metabolism</keyword>
<reference evidence="11" key="1">
    <citation type="journal article" date="2020" name="mSystems">
        <title>Genome- and Community-Level Interaction Insights into Carbon Utilization and Element Cycling Functions of Hydrothermarchaeota in Hydrothermal Sediment.</title>
        <authorList>
            <person name="Zhou Z."/>
            <person name="Liu Y."/>
            <person name="Xu W."/>
            <person name="Pan J."/>
            <person name="Luo Z.H."/>
            <person name="Li M."/>
        </authorList>
    </citation>
    <scope>NUCLEOTIDE SEQUENCE [LARGE SCALE GENOMIC DNA]</scope>
    <source>
        <strain evidence="11">SpSt-780</strain>
    </source>
</reference>
<comment type="catalytic activity">
    <reaction evidence="9">
        <text>sn-glycerol 1-phosphate + (2E,6E,10E)-geranylgeranyl diphosphate = sn-3-O-(geranylgeranyl)glycerol 1-phosphate + diphosphate</text>
        <dbReference type="Rhea" id="RHEA:23404"/>
        <dbReference type="ChEBI" id="CHEBI:33019"/>
        <dbReference type="ChEBI" id="CHEBI:57677"/>
        <dbReference type="ChEBI" id="CHEBI:57685"/>
        <dbReference type="ChEBI" id="CHEBI:58756"/>
        <dbReference type="EC" id="2.5.1.41"/>
    </reaction>
</comment>
<dbReference type="HAMAP" id="MF_00112">
    <property type="entry name" value="GGGP_HepGP_synthase"/>
    <property type="match status" value="1"/>
</dbReference>
<proteinExistence type="inferred from homology"/>
<name>A0A7C4Y956_UNCW3</name>
<dbReference type="SUPFAM" id="SSF51395">
    <property type="entry name" value="FMN-linked oxidoreductases"/>
    <property type="match status" value="1"/>
</dbReference>
<dbReference type="InterPro" id="IPR008205">
    <property type="entry name" value="GGGP_HepGP_synthase"/>
</dbReference>
<dbReference type="Pfam" id="PF01884">
    <property type="entry name" value="PcrB"/>
    <property type="match status" value="1"/>
</dbReference>